<feature type="compositionally biased region" description="Low complexity" evidence="1">
    <location>
        <begin position="1"/>
        <end position="15"/>
    </location>
</feature>
<name>A0A939E9N4_9HYPH</name>
<keyword evidence="2" id="KW-1133">Transmembrane helix</keyword>
<dbReference type="EMBL" id="JAEKJZ010000001">
    <property type="protein sequence ID" value="MBN9669421.1"/>
    <property type="molecule type" value="Genomic_DNA"/>
</dbReference>
<comment type="caution">
    <text evidence="4">The sequence shown here is derived from an EMBL/GenBank/DDBJ whole genome shotgun (WGS) entry which is preliminary data.</text>
</comment>
<feature type="domain" description="DUF883" evidence="3">
    <location>
        <begin position="90"/>
        <end position="114"/>
    </location>
</feature>
<keyword evidence="2" id="KW-0472">Membrane</keyword>
<evidence type="ECO:0000313" key="4">
    <source>
        <dbReference type="EMBL" id="MBN9669421.1"/>
    </source>
</evidence>
<feature type="transmembrane region" description="Helical" evidence="2">
    <location>
        <begin position="95"/>
        <end position="112"/>
    </location>
</feature>
<reference evidence="4" key="1">
    <citation type="submission" date="2020-12" db="EMBL/GenBank/DDBJ databases">
        <title>Oil enriched cultivation method for isolating marine PHA-producing bacteria.</title>
        <authorList>
            <person name="Zheng W."/>
            <person name="Yu S."/>
            <person name="Huang Y."/>
        </authorList>
    </citation>
    <scope>NUCLEOTIDE SEQUENCE</scope>
    <source>
        <strain evidence="4">SY-2-12</strain>
    </source>
</reference>
<evidence type="ECO:0000256" key="2">
    <source>
        <dbReference type="SAM" id="Phobius"/>
    </source>
</evidence>
<keyword evidence="2" id="KW-0812">Transmembrane</keyword>
<proteinExistence type="predicted"/>
<dbReference type="AlphaFoldDB" id="A0A939E9N4"/>
<sequence length="115" mass="12374">MATAKTATASAAKPANDTVSARDIEENIERIRGDIASLAGSLKQYGSDKTGEYKSRAMAAGQDLSEKSQDALDDLMTELQAYERAFVKEVRRRPLQSLGIAAGVGFLIAALVRRK</sequence>
<gene>
    <name evidence="4" type="ORF">JF539_03655</name>
</gene>
<dbReference type="InterPro" id="IPR043605">
    <property type="entry name" value="DUF883_C"/>
</dbReference>
<dbReference type="RefSeq" id="WP_207138986.1">
    <property type="nucleotide sequence ID" value="NZ_JAEKJZ010000001.1"/>
</dbReference>
<dbReference type="Proteomes" id="UP000664096">
    <property type="component" value="Unassembled WGS sequence"/>
</dbReference>
<dbReference type="Pfam" id="PF19029">
    <property type="entry name" value="DUF883_C"/>
    <property type="match status" value="1"/>
</dbReference>
<organism evidence="4 5">
    <name type="scientific">Roseibium aggregatum</name>
    <dbReference type="NCBI Taxonomy" id="187304"/>
    <lineage>
        <taxon>Bacteria</taxon>
        <taxon>Pseudomonadati</taxon>
        <taxon>Pseudomonadota</taxon>
        <taxon>Alphaproteobacteria</taxon>
        <taxon>Hyphomicrobiales</taxon>
        <taxon>Stappiaceae</taxon>
        <taxon>Roseibium</taxon>
    </lineage>
</organism>
<accession>A0A939E9N4</accession>
<evidence type="ECO:0000256" key="1">
    <source>
        <dbReference type="SAM" id="MobiDB-lite"/>
    </source>
</evidence>
<feature type="region of interest" description="Disordered" evidence="1">
    <location>
        <begin position="1"/>
        <end position="23"/>
    </location>
</feature>
<protein>
    <submittedName>
        <fullName evidence="4">DUF883 family protein</fullName>
    </submittedName>
</protein>
<evidence type="ECO:0000313" key="5">
    <source>
        <dbReference type="Proteomes" id="UP000664096"/>
    </source>
</evidence>
<evidence type="ECO:0000259" key="3">
    <source>
        <dbReference type="Pfam" id="PF19029"/>
    </source>
</evidence>